<protein>
    <submittedName>
        <fullName evidence="2">Uncharacterized protein</fullName>
    </submittedName>
</protein>
<reference evidence="2 3" key="1">
    <citation type="journal article" date="2019" name="Nat. Ecol. Evol.">
        <title>Megaphylogeny resolves global patterns of mushroom evolution.</title>
        <authorList>
            <person name="Varga T."/>
            <person name="Krizsan K."/>
            <person name="Foldi C."/>
            <person name="Dima B."/>
            <person name="Sanchez-Garcia M."/>
            <person name="Sanchez-Ramirez S."/>
            <person name="Szollosi G.J."/>
            <person name="Szarkandi J.G."/>
            <person name="Papp V."/>
            <person name="Albert L."/>
            <person name="Andreopoulos W."/>
            <person name="Angelini C."/>
            <person name="Antonin V."/>
            <person name="Barry K.W."/>
            <person name="Bougher N.L."/>
            <person name="Buchanan P."/>
            <person name="Buyck B."/>
            <person name="Bense V."/>
            <person name="Catcheside P."/>
            <person name="Chovatia M."/>
            <person name="Cooper J."/>
            <person name="Damon W."/>
            <person name="Desjardin D."/>
            <person name="Finy P."/>
            <person name="Geml J."/>
            <person name="Haridas S."/>
            <person name="Hughes K."/>
            <person name="Justo A."/>
            <person name="Karasinski D."/>
            <person name="Kautmanova I."/>
            <person name="Kiss B."/>
            <person name="Kocsube S."/>
            <person name="Kotiranta H."/>
            <person name="LaButti K.M."/>
            <person name="Lechner B.E."/>
            <person name="Liimatainen K."/>
            <person name="Lipzen A."/>
            <person name="Lukacs Z."/>
            <person name="Mihaltcheva S."/>
            <person name="Morgado L.N."/>
            <person name="Niskanen T."/>
            <person name="Noordeloos M.E."/>
            <person name="Ohm R.A."/>
            <person name="Ortiz-Santana B."/>
            <person name="Ovrebo C."/>
            <person name="Racz N."/>
            <person name="Riley R."/>
            <person name="Savchenko A."/>
            <person name="Shiryaev A."/>
            <person name="Soop K."/>
            <person name="Spirin V."/>
            <person name="Szebenyi C."/>
            <person name="Tomsovsky M."/>
            <person name="Tulloss R.E."/>
            <person name="Uehling J."/>
            <person name="Grigoriev I.V."/>
            <person name="Vagvolgyi C."/>
            <person name="Papp T."/>
            <person name="Martin F.M."/>
            <person name="Miettinen O."/>
            <person name="Hibbett D.S."/>
            <person name="Nagy L.G."/>
        </authorList>
    </citation>
    <scope>NUCLEOTIDE SEQUENCE [LARGE SCALE GENOMIC DNA]</scope>
    <source>
        <strain evidence="2 3">CBS 962.96</strain>
    </source>
</reference>
<accession>A0A4S8LZ48</accession>
<proteinExistence type="predicted"/>
<dbReference type="Proteomes" id="UP000297245">
    <property type="component" value="Unassembled WGS sequence"/>
</dbReference>
<dbReference type="AlphaFoldDB" id="A0A4S8LZ48"/>
<name>A0A4S8LZ48_DENBC</name>
<gene>
    <name evidence="2" type="ORF">K435DRAFT_779396</name>
</gene>
<feature type="compositionally biased region" description="Basic and acidic residues" evidence="1">
    <location>
        <begin position="39"/>
        <end position="71"/>
    </location>
</feature>
<dbReference type="EMBL" id="ML179222">
    <property type="protein sequence ID" value="THU94533.1"/>
    <property type="molecule type" value="Genomic_DNA"/>
</dbReference>
<sequence length="100" mass="10789">MSSEESRKLDLLEQKTTTEVTEEQSVSSETEGQTKAGHTKGEEKPGEAVPENGEKLDDTAHEEAELPKEGDSGEPLPPGWNPRGKVNAPTSGPKKPIRPK</sequence>
<evidence type="ECO:0000256" key="1">
    <source>
        <dbReference type="SAM" id="MobiDB-lite"/>
    </source>
</evidence>
<organism evidence="2 3">
    <name type="scientific">Dendrothele bispora (strain CBS 962.96)</name>
    <dbReference type="NCBI Taxonomy" id="1314807"/>
    <lineage>
        <taxon>Eukaryota</taxon>
        <taxon>Fungi</taxon>
        <taxon>Dikarya</taxon>
        <taxon>Basidiomycota</taxon>
        <taxon>Agaricomycotina</taxon>
        <taxon>Agaricomycetes</taxon>
        <taxon>Agaricomycetidae</taxon>
        <taxon>Agaricales</taxon>
        <taxon>Agaricales incertae sedis</taxon>
        <taxon>Dendrothele</taxon>
    </lineage>
</organism>
<feature type="region of interest" description="Disordered" evidence="1">
    <location>
        <begin position="1"/>
        <end position="100"/>
    </location>
</feature>
<feature type="compositionally biased region" description="Low complexity" evidence="1">
    <location>
        <begin position="14"/>
        <end position="34"/>
    </location>
</feature>
<evidence type="ECO:0000313" key="2">
    <source>
        <dbReference type="EMBL" id="THU94533.1"/>
    </source>
</evidence>
<feature type="compositionally biased region" description="Basic and acidic residues" evidence="1">
    <location>
        <begin position="1"/>
        <end position="13"/>
    </location>
</feature>
<keyword evidence="3" id="KW-1185">Reference proteome</keyword>
<evidence type="ECO:0000313" key="3">
    <source>
        <dbReference type="Proteomes" id="UP000297245"/>
    </source>
</evidence>